<evidence type="ECO:0000313" key="2">
    <source>
        <dbReference type="Proteomes" id="UP000886523"/>
    </source>
</evidence>
<dbReference type="Proteomes" id="UP000886523">
    <property type="component" value="Unassembled WGS sequence"/>
</dbReference>
<gene>
    <name evidence="1" type="ORF">BS47DRAFT_1368912</name>
</gene>
<evidence type="ECO:0000313" key="1">
    <source>
        <dbReference type="EMBL" id="KAF9504274.1"/>
    </source>
</evidence>
<accession>A0A9P6AEI8</accession>
<keyword evidence="2" id="KW-1185">Reference proteome</keyword>
<name>A0A9P6AEI8_9AGAM</name>
<dbReference type="AlphaFoldDB" id="A0A9P6AEI8"/>
<reference evidence="1" key="1">
    <citation type="journal article" date="2020" name="Nat. Commun.">
        <title>Large-scale genome sequencing of mycorrhizal fungi provides insights into the early evolution of symbiotic traits.</title>
        <authorList>
            <person name="Miyauchi S."/>
            <person name="Kiss E."/>
            <person name="Kuo A."/>
            <person name="Drula E."/>
            <person name="Kohler A."/>
            <person name="Sanchez-Garcia M."/>
            <person name="Morin E."/>
            <person name="Andreopoulos B."/>
            <person name="Barry K.W."/>
            <person name="Bonito G."/>
            <person name="Buee M."/>
            <person name="Carver A."/>
            <person name="Chen C."/>
            <person name="Cichocki N."/>
            <person name="Clum A."/>
            <person name="Culley D."/>
            <person name="Crous P.W."/>
            <person name="Fauchery L."/>
            <person name="Girlanda M."/>
            <person name="Hayes R.D."/>
            <person name="Keri Z."/>
            <person name="LaButti K."/>
            <person name="Lipzen A."/>
            <person name="Lombard V."/>
            <person name="Magnuson J."/>
            <person name="Maillard F."/>
            <person name="Murat C."/>
            <person name="Nolan M."/>
            <person name="Ohm R.A."/>
            <person name="Pangilinan J."/>
            <person name="Pereira M.F."/>
            <person name="Perotto S."/>
            <person name="Peter M."/>
            <person name="Pfister S."/>
            <person name="Riley R."/>
            <person name="Sitrit Y."/>
            <person name="Stielow J.B."/>
            <person name="Szollosi G."/>
            <person name="Zifcakova L."/>
            <person name="Stursova M."/>
            <person name="Spatafora J.W."/>
            <person name="Tedersoo L."/>
            <person name="Vaario L.M."/>
            <person name="Yamada A."/>
            <person name="Yan M."/>
            <person name="Wang P."/>
            <person name="Xu J."/>
            <person name="Bruns T."/>
            <person name="Baldrian P."/>
            <person name="Vilgalys R."/>
            <person name="Dunand C."/>
            <person name="Henrissat B."/>
            <person name="Grigoriev I.V."/>
            <person name="Hibbett D."/>
            <person name="Nagy L.G."/>
            <person name="Martin F.M."/>
        </authorList>
    </citation>
    <scope>NUCLEOTIDE SEQUENCE</scope>
    <source>
        <strain evidence="1">UP504</strain>
    </source>
</reference>
<dbReference type="EMBL" id="MU129244">
    <property type="protein sequence ID" value="KAF9504274.1"/>
    <property type="molecule type" value="Genomic_DNA"/>
</dbReference>
<sequence length="147" mass="16148">MAKHYFLTVLDPYQFDPSNVLSIHLEAGVASENKVSQLSALALCRLCSGLKVIAQIQSIDKSESVAYTTNSNAQGYVVQVLEDTPRTISLLATYSGHKNELAWCNQEAITPGTLIPYGSWPRPTISQHLEPHEWSPTIIGQRPPSSL</sequence>
<organism evidence="1 2">
    <name type="scientific">Hydnum rufescens UP504</name>
    <dbReference type="NCBI Taxonomy" id="1448309"/>
    <lineage>
        <taxon>Eukaryota</taxon>
        <taxon>Fungi</taxon>
        <taxon>Dikarya</taxon>
        <taxon>Basidiomycota</taxon>
        <taxon>Agaricomycotina</taxon>
        <taxon>Agaricomycetes</taxon>
        <taxon>Cantharellales</taxon>
        <taxon>Hydnaceae</taxon>
        <taxon>Hydnum</taxon>
    </lineage>
</organism>
<comment type="caution">
    <text evidence="1">The sequence shown here is derived from an EMBL/GenBank/DDBJ whole genome shotgun (WGS) entry which is preliminary data.</text>
</comment>
<protein>
    <submittedName>
        <fullName evidence="1">Uncharacterized protein</fullName>
    </submittedName>
</protein>
<proteinExistence type="predicted"/>